<evidence type="ECO:0000313" key="2">
    <source>
        <dbReference type="EMBL" id="CAD8537567.1"/>
    </source>
</evidence>
<accession>A0A7S0NWQ5</accession>
<dbReference type="InterPro" id="IPR008971">
    <property type="entry name" value="HSP40/DnaJ_pept-bd"/>
</dbReference>
<feature type="domain" description="Chaperone DnaJ C-terminal" evidence="1">
    <location>
        <begin position="20"/>
        <end position="226"/>
    </location>
</feature>
<dbReference type="CDD" id="cd10747">
    <property type="entry name" value="DnaJ_C"/>
    <property type="match status" value="1"/>
</dbReference>
<reference evidence="2" key="1">
    <citation type="submission" date="2021-01" db="EMBL/GenBank/DDBJ databases">
        <authorList>
            <person name="Corre E."/>
            <person name="Pelletier E."/>
            <person name="Niang G."/>
            <person name="Scheremetjew M."/>
            <person name="Finn R."/>
            <person name="Kale V."/>
            <person name="Holt S."/>
            <person name="Cochrane G."/>
            <person name="Meng A."/>
            <person name="Brown T."/>
            <person name="Cohen L."/>
        </authorList>
    </citation>
    <scope>NUCLEOTIDE SEQUENCE</scope>
    <source>
        <strain evidence="2">RCC1130</strain>
    </source>
</reference>
<evidence type="ECO:0000259" key="1">
    <source>
        <dbReference type="Pfam" id="PF01556"/>
    </source>
</evidence>
<organism evidence="2">
    <name type="scientific">Calcidiscus leptoporus</name>
    <dbReference type="NCBI Taxonomy" id="127549"/>
    <lineage>
        <taxon>Eukaryota</taxon>
        <taxon>Haptista</taxon>
        <taxon>Haptophyta</taxon>
        <taxon>Prymnesiophyceae</taxon>
        <taxon>Coccolithales</taxon>
        <taxon>Calcidiscaceae</taxon>
        <taxon>Calcidiscus</taxon>
    </lineage>
</organism>
<dbReference type="GO" id="GO:0006457">
    <property type="term" value="P:protein folding"/>
    <property type="evidence" value="ECO:0007669"/>
    <property type="project" value="InterPro"/>
</dbReference>
<dbReference type="GO" id="GO:0030544">
    <property type="term" value="F:Hsp70 protein binding"/>
    <property type="evidence" value="ECO:0007669"/>
    <property type="project" value="InterPro"/>
</dbReference>
<dbReference type="FunFam" id="2.60.260.20:FF:000013">
    <property type="entry name" value="DnaJ subfamily B member 11"/>
    <property type="match status" value="1"/>
</dbReference>
<proteinExistence type="predicted"/>
<name>A0A7S0NWQ5_9EUKA</name>
<dbReference type="AlphaFoldDB" id="A0A7S0NWQ5"/>
<dbReference type="PANTHER" id="PTHR43888">
    <property type="entry name" value="DNAJ-LIKE-2, ISOFORM A-RELATED"/>
    <property type="match status" value="1"/>
</dbReference>
<protein>
    <recommendedName>
        <fullName evidence="1">Chaperone DnaJ C-terminal domain-containing protein</fullName>
    </recommendedName>
</protein>
<dbReference type="SUPFAM" id="SSF49493">
    <property type="entry name" value="HSP40/DnaJ peptide-binding domain"/>
    <property type="match status" value="2"/>
</dbReference>
<gene>
    <name evidence="2" type="ORF">CLEP1334_LOCUS12849</name>
</gene>
<dbReference type="InterPro" id="IPR002939">
    <property type="entry name" value="DnaJ_C"/>
</dbReference>
<dbReference type="Gene3D" id="2.60.260.20">
    <property type="entry name" value="Urease metallochaperone UreE, N-terminal domain"/>
    <property type="match status" value="2"/>
</dbReference>
<dbReference type="GO" id="GO:0051082">
    <property type="term" value="F:unfolded protein binding"/>
    <property type="evidence" value="ECO:0007669"/>
    <property type="project" value="InterPro"/>
</dbReference>
<dbReference type="InterPro" id="IPR044713">
    <property type="entry name" value="DNJA1/2-like"/>
</dbReference>
<sequence length="243" mass="26995">MHGMEAVAAKDKKPRGPDAEVSLNVSLGELYRGATKTVRVKRRVVCKGCKRGWPAADSARCRRCAQCPNEIANVKVQMGPFVLQQQQEVQSDERCRDDDFELTAEVEAGMRDGDELVFERMSEQSPGSIPGNLRMKLRSSTRGADEVFRREGDDLHTEMAISLKAALLGFSRSLQHLDDHEVYIDRRGMVTQPMQTIHIAGEGMPVRNTSPSRNGTLHVRFVVQLPAEPSEQALALARALPDD</sequence>
<dbReference type="Pfam" id="PF01556">
    <property type="entry name" value="DnaJ_C"/>
    <property type="match status" value="1"/>
</dbReference>
<dbReference type="EMBL" id="HBER01025484">
    <property type="protein sequence ID" value="CAD8537567.1"/>
    <property type="molecule type" value="Transcribed_RNA"/>
</dbReference>